<dbReference type="PANTHER" id="PTHR45786:SF74">
    <property type="entry name" value="ATP-DEPENDENT DNA HELICASE"/>
    <property type="match status" value="1"/>
</dbReference>
<dbReference type="EMBL" id="LBMM01012426">
    <property type="protein sequence ID" value="KMQ86228.1"/>
    <property type="molecule type" value="Genomic_DNA"/>
</dbReference>
<name>A0A0J7K6X6_LASNI</name>
<feature type="region of interest" description="Disordered" evidence="1">
    <location>
        <begin position="1"/>
        <end position="40"/>
    </location>
</feature>
<sequence length="582" mass="67496">MTRKRKGGNLNKQRADENDEARSKRLKVNAQRHAQQRANKNVEARFQRLEVDAQRHAQRAQARQLIHHNALIAKGHEMNVPHILGQMNVECQFCKSLNFACEKPKDGKITYCCQKGKVQLKPINCPNFLKKLYVENDAPSKNILDYIRSYNSALAMASMGAPSNRNPLNVVNLAPYCLKIHGQYYHLTSTAMRPGDGQASRFAQLYFLDTEEAVNHRMNNEANQGCDPVLMRDLSCFMIQCNEFAKTFKMMRQVEQDLNPRGTQAPNLMLFFRNDPQHDQRRYNAPRANEIAVVFQNVDGELPFERDIRIYNKNSNDVQQIPILDKKCDPMCYPLLYPYDNDGWDLELKSHNPQYPGFKVTQMDYSRNMQERYQDAMSLVRKFGKPDIFLTMTCNPQCPKIKNNLDECFVEYRPDLVAKTFSLDVKRVMKDLIQNGSFGNIIAYAGVIEFQKRGLPHLHLLAMLSDEDKPRLQEVIDMMVWAEIPDEERYPELNAKVLKHMIHGPCGDPSQKYPCTGDDGKCSKGFPKEFREETNANVNGYPMYQRRNIGKKYIVRGKEIDNRWVVPYSPYLIMKYDRHTNL</sequence>
<feature type="domain" description="Helitron helicase-like" evidence="2">
    <location>
        <begin position="366"/>
        <end position="461"/>
    </location>
</feature>
<keyword evidence="4" id="KW-1185">Reference proteome</keyword>
<evidence type="ECO:0000259" key="2">
    <source>
        <dbReference type="Pfam" id="PF14214"/>
    </source>
</evidence>
<protein>
    <recommendedName>
        <fullName evidence="2">Helitron helicase-like domain-containing protein</fullName>
    </recommendedName>
</protein>
<dbReference type="PaxDb" id="67767-A0A0J7K6X6"/>
<reference evidence="3 4" key="1">
    <citation type="submission" date="2015-04" db="EMBL/GenBank/DDBJ databases">
        <title>Lasius niger genome sequencing.</title>
        <authorList>
            <person name="Konorov E.A."/>
            <person name="Nikitin M.A."/>
            <person name="Kirill M.V."/>
            <person name="Chang P."/>
        </authorList>
    </citation>
    <scope>NUCLEOTIDE SEQUENCE [LARGE SCALE GENOMIC DNA]</scope>
    <source>
        <tissue evidence="3">Whole</tissue>
    </source>
</reference>
<dbReference type="STRING" id="67767.A0A0J7K6X6"/>
<evidence type="ECO:0000313" key="3">
    <source>
        <dbReference type="EMBL" id="KMQ86228.1"/>
    </source>
</evidence>
<dbReference type="OrthoDB" id="7548730at2759"/>
<dbReference type="Proteomes" id="UP000036403">
    <property type="component" value="Unassembled WGS sequence"/>
</dbReference>
<organism evidence="3 4">
    <name type="scientific">Lasius niger</name>
    <name type="common">Black garden ant</name>
    <dbReference type="NCBI Taxonomy" id="67767"/>
    <lineage>
        <taxon>Eukaryota</taxon>
        <taxon>Metazoa</taxon>
        <taxon>Ecdysozoa</taxon>
        <taxon>Arthropoda</taxon>
        <taxon>Hexapoda</taxon>
        <taxon>Insecta</taxon>
        <taxon>Pterygota</taxon>
        <taxon>Neoptera</taxon>
        <taxon>Endopterygota</taxon>
        <taxon>Hymenoptera</taxon>
        <taxon>Apocrita</taxon>
        <taxon>Aculeata</taxon>
        <taxon>Formicoidea</taxon>
        <taxon>Formicidae</taxon>
        <taxon>Formicinae</taxon>
        <taxon>Lasius</taxon>
        <taxon>Lasius</taxon>
    </lineage>
</organism>
<dbReference type="Pfam" id="PF14214">
    <property type="entry name" value="Helitron_like_N"/>
    <property type="match status" value="1"/>
</dbReference>
<accession>A0A0J7K6X6</accession>
<dbReference type="InterPro" id="IPR025476">
    <property type="entry name" value="Helitron_helicase-like"/>
</dbReference>
<evidence type="ECO:0000256" key="1">
    <source>
        <dbReference type="SAM" id="MobiDB-lite"/>
    </source>
</evidence>
<feature type="compositionally biased region" description="Basic and acidic residues" evidence="1">
    <location>
        <begin position="13"/>
        <end position="23"/>
    </location>
</feature>
<proteinExistence type="predicted"/>
<gene>
    <name evidence="3" type="ORF">RF55_14848</name>
</gene>
<evidence type="ECO:0000313" key="4">
    <source>
        <dbReference type="Proteomes" id="UP000036403"/>
    </source>
</evidence>
<comment type="caution">
    <text evidence="3">The sequence shown here is derived from an EMBL/GenBank/DDBJ whole genome shotgun (WGS) entry which is preliminary data.</text>
</comment>
<dbReference type="PANTHER" id="PTHR45786">
    <property type="entry name" value="DNA BINDING PROTEIN-LIKE"/>
    <property type="match status" value="1"/>
</dbReference>
<feature type="non-terminal residue" evidence="3">
    <location>
        <position position="582"/>
    </location>
</feature>
<dbReference type="AlphaFoldDB" id="A0A0J7K6X6"/>